<protein>
    <submittedName>
        <fullName evidence="3">Uncharacterized protein</fullName>
    </submittedName>
</protein>
<dbReference type="AlphaFoldDB" id="A0AAU9K1V4"/>
<evidence type="ECO:0000313" key="3">
    <source>
        <dbReference type="EMBL" id="CAG9331722.1"/>
    </source>
</evidence>
<dbReference type="SMART" id="SM00369">
    <property type="entry name" value="LRR_TYP"/>
    <property type="match status" value="3"/>
</dbReference>
<evidence type="ECO:0000256" key="1">
    <source>
        <dbReference type="ARBA" id="ARBA00022614"/>
    </source>
</evidence>
<proteinExistence type="predicted"/>
<dbReference type="InterPro" id="IPR003591">
    <property type="entry name" value="Leu-rich_rpt_typical-subtyp"/>
</dbReference>
<dbReference type="InterPro" id="IPR032675">
    <property type="entry name" value="LRR_dom_sf"/>
</dbReference>
<dbReference type="SMART" id="SM00365">
    <property type="entry name" value="LRR_SD22"/>
    <property type="match status" value="5"/>
</dbReference>
<name>A0AAU9K1V4_9CILI</name>
<dbReference type="SUPFAM" id="SSF52058">
    <property type="entry name" value="L domain-like"/>
    <property type="match status" value="1"/>
</dbReference>
<dbReference type="EMBL" id="CAJZBQ010000053">
    <property type="protein sequence ID" value="CAG9331722.1"/>
    <property type="molecule type" value="Genomic_DNA"/>
</dbReference>
<dbReference type="PANTHER" id="PTHR46652:SF3">
    <property type="entry name" value="LEUCINE-RICH REPEAT-CONTAINING PROTEIN 9"/>
    <property type="match status" value="1"/>
</dbReference>
<keyword evidence="4" id="KW-1185">Reference proteome</keyword>
<keyword evidence="2" id="KW-0677">Repeat</keyword>
<dbReference type="Proteomes" id="UP001162131">
    <property type="component" value="Unassembled WGS sequence"/>
</dbReference>
<gene>
    <name evidence="3" type="ORF">BSTOLATCC_MIC53785</name>
</gene>
<organism evidence="3 4">
    <name type="scientific">Blepharisma stoltei</name>
    <dbReference type="NCBI Taxonomy" id="1481888"/>
    <lineage>
        <taxon>Eukaryota</taxon>
        <taxon>Sar</taxon>
        <taxon>Alveolata</taxon>
        <taxon>Ciliophora</taxon>
        <taxon>Postciliodesmatophora</taxon>
        <taxon>Heterotrichea</taxon>
        <taxon>Heterotrichida</taxon>
        <taxon>Blepharismidae</taxon>
        <taxon>Blepharisma</taxon>
    </lineage>
</organism>
<dbReference type="PROSITE" id="PS51450">
    <property type="entry name" value="LRR"/>
    <property type="match status" value="3"/>
</dbReference>
<reference evidence="3" key="1">
    <citation type="submission" date="2021-09" db="EMBL/GenBank/DDBJ databases">
        <authorList>
            <consortium name="AG Swart"/>
            <person name="Singh M."/>
            <person name="Singh A."/>
            <person name="Seah K."/>
            <person name="Emmerich C."/>
        </authorList>
    </citation>
    <scope>NUCLEOTIDE SEQUENCE</scope>
    <source>
        <strain evidence="3">ATCC30299</strain>
    </source>
</reference>
<dbReference type="InterPro" id="IPR001611">
    <property type="entry name" value="Leu-rich_rpt"/>
</dbReference>
<dbReference type="Gene3D" id="3.80.10.10">
    <property type="entry name" value="Ribonuclease Inhibitor"/>
    <property type="match status" value="2"/>
</dbReference>
<dbReference type="InterPro" id="IPR050836">
    <property type="entry name" value="SDS22/Internalin_LRR"/>
</dbReference>
<keyword evidence="1" id="KW-0433">Leucine-rich repeat</keyword>
<evidence type="ECO:0000313" key="4">
    <source>
        <dbReference type="Proteomes" id="UP001162131"/>
    </source>
</evidence>
<dbReference type="PANTHER" id="PTHR46652">
    <property type="entry name" value="LEUCINE-RICH REPEAT AND IQ DOMAIN-CONTAINING PROTEIN 1-RELATED"/>
    <property type="match status" value="1"/>
</dbReference>
<dbReference type="Pfam" id="PF00560">
    <property type="entry name" value="LRR_1"/>
    <property type="match status" value="1"/>
</dbReference>
<dbReference type="Pfam" id="PF14580">
    <property type="entry name" value="LRR_9"/>
    <property type="match status" value="1"/>
</dbReference>
<sequence length="403" mass="45258">MKTATNLRNSMRSTKSAKQVVEEDAIKSGLSHLGPCETGEYAYLHLSLKDQNLTSIAGVEKFIHLQHIDLSKNRITSLRPLSSIKHLLTLGAANNKLTKLLDFDAPQNLLYVDYSTNLLTSMGNLKRHKYIQILKLDQNSISEITGIDELPNLQFLSLNENKITYISGLPLSIQQLYLAHNQISKIGTGLQGLVNLRILDLSYNQISSLRGLEESESLMTLLLRGNGIRKVNSLSPIVDLALLSDIDLTENPVVEKQMYRLRVAYKLPQLRSLDNEHVTAEEKIKAENLYGLDLEDRMALFNQIFPNQTFVDRRTFTSEMLDYESDSDREDLNFIDQYQAPKSSASRSSSSRIGSSRLSKVNSRESIDSVTMGEILAFSKRYVGDLIEKIDSERAAAAVSFVP</sequence>
<dbReference type="PRINTS" id="PR00019">
    <property type="entry name" value="LEURICHRPT"/>
</dbReference>
<accession>A0AAU9K1V4</accession>
<evidence type="ECO:0000256" key="2">
    <source>
        <dbReference type="ARBA" id="ARBA00022737"/>
    </source>
</evidence>
<comment type="caution">
    <text evidence="3">The sequence shown here is derived from an EMBL/GenBank/DDBJ whole genome shotgun (WGS) entry which is preliminary data.</text>
</comment>